<dbReference type="EMBL" id="QUSW01000010">
    <property type="protein sequence ID" value="RQP21597.1"/>
    <property type="molecule type" value="Genomic_DNA"/>
</dbReference>
<dbReference type="Gene3D" id="2.30.110.10">
    <property type="entry name" value="Electron Transport, Fmn-binding Protein, Chain A"/>
    <property type="match status" value="1"/>
</dbReference>
<evidence type="ECO:0000313" key="2">
    <source>
        <dbReference type="EMBL" id="RQP21597.1"/>
    </source>
</evidence>
<dbReference type="InterPro" id="IPR012349">
    <property type="entry name" value="Split_barrel_FMN-bd"/>
</dbReference>
<organism evidence="2 3">
    <name type="scientific">Piscinibacter terrae</name>
    <dbReference type="NCBI Taxonomy" id="2496871"/>
    <lineage>
        <taxon>Bacteria</taxon>
        <taxon>Pseudomonadati</taxon>
        <taxon>Pseudomonadota</taxon>
        <taxon>Betaproteobacteria</taxon>
        <taxon>Burkholderiales</taxon>
        <taxon>Sphaerotilaceae</taxon>
        <taxon>Piscinibacter</taxon>
    </lineage>
</organism>
<name>A0A3N7HHS2_9BURK</name>
<evidence type="ECO:0000313" key="3">
    <source>
        <dbReference type="Proteomes" id="UP000267464"/>
    </source>
</evidence>
<protein>
    <submittedName>
        <fullName evidence="2">Pyridoxamine 5'-phosphate oxidase</fullName>
    </submittedName>
</protein>
<dbReference type="Pfam" id="PF12766">
    <property type="entry name" value="Pyridox_oxase_2"/>
    <property type="match status" value="1"/>
</dbReference>
<dbReference type="OrthoDB" id="9152543at2"/>
<keyword evidence="3" id="KW-1185">Reference proteome</keyword>
<accession>A0A3N7HHS2</accession>
<dbReference type="SUPFAM" id="SSF50475">
    <property type="entry name" value="FMN-binding split barrel"/>
    <property type="match status" value="1"/>
</dbReference>
<dbReference type="InterPro" id="IPR024624">
    <property type="entry name" value="Pyridox_Oxase_Alr4036_FMN-bd"/>
</dbReference>
<dbReference type="Proteomes" id="UP000267464">
    <property type="component" value="Unassembled WGS sequence"/>
</dbReference>
<feature type="domain" description="Pyridoxamine 5'-phosphate oxidase Alr4036 family FMN-binding" evidence="1">
    <location>
        <begin position="14"/>
        <end position="99"/>
    </location>
</feature>
<reference evidence="2 3" key="1">
    <citation type="submission" date="2018-08" db="EMBL/GenBank/DDBJ databases">
        <authorList>
            <person name="Khan S.A."/>
            <person name="Jeon C.O."/>
            <person name="Chun B.H."/>
            <person name="Jeong S.E."/>
        </authorList>
    </citation>
    <scope>NUCLEOTIDE SEQUENCE [LARGE SCALE GENOMIC DNA]</scope>
    <source>
        <strain evidence="2 3">S-16</strain>
    </source>
</reference>
<sequence>MLRLPTLEAIEAAVWIELSRAVRDKSHGWRTPMLATVACDDEGAFGDARTVVLREADEASRSLVFFTDSRSPKAAQIAGHPRATLAMWSPSLGWQLRCRCLLSAEDEGLAVSSRWQRLKLTPAAQDYLSPLAPGAELPDPHQPAAASMRECFAVVTAQVRSIDWLELHPEGHRRARFDAQGARWLQP</sequence>
<proteinExistence type="predicted"/>
<gene>
    <name evidence="2" type="ORF">DZC73_27195</name>
</gene>
<evidence type="ECO:0000259" key="1">
    <source>
        <dbReference type="Pfam" id="PF12766"/>
    </source>
</evidence>
<dbReference type="AlphaFoldDB" id="A0A3N7HHS2"/>
<comment type="caution">
    <text evidence="2">The sequence shown here is derived from an EMBL/GenBank/DDBJ whole genome shotgun (WGS) entry which is preliminary data.</text>
</comment>
<reference evidence="2 3" key="2">
    <citation type="submission" date="2018-12" db="EMBL/GenBank/DDBJ databases">
        <title>Rhizobacter gummiphilus sp. nov., a rubber-degrading bacterium isolated from the soil of a botanical garden in Japan.</title>
        <authorList>
            <person name="Shunsuke S.S."/>
        </authorList>
    </citation>
    <scope>NUCLEOTIDE SEQUENCE [LARGE SCALE GENOMIC DNA]</scope>
    <source>
        <strain evidence="2 3">S-16</strain>
    </source>
</reference>
<dbReference type="RefSeq" id="WP_124543539.1">
    <property type="nucleotide sequence ID" value="NZ_QUSW01000010.1"/>
</dbReference>
<dbReference type="GO" id="GO:0010181">
    <property type="term" value="F:FMN binding"/>
    <property type="evidence" value="ECO:0007669"/>
    <property type="project" value="InterPro"/>
</dbReference>